<gene>
    <name evidence="2" type="ORF">BJF95_06230</name>
</gene>
<keyword evidence="1" id="KW-0472">Membrane</keyword>
<evidence type="ECO:0000313" key="3">
    <source>
        <dbReference type="Proteomes" id="UP000186894"/>
    </source>
</evidence>
<protein>
    <submittedName>
        <fullName evidence="2">Uncharacterized protein</fullName>
    </submittedName>
</protein>
<keyword evidence="1" id="KW-0812">Transmembrane</keyword>
<dbReference type="EMBL" id="MKIM01000027">
    <property type="protein sequence ID" value="OLP44157.1"/>
    <property type="molecule type" value="Genomic_DNA"/>
</dbReference>
<evidence type="ECO:0000256" key="1">
    <source>
        <dbReference type="SAM" id="Phobius"/>
    </source>
</evidence>
<keyword evidence="1" id="KW-1133">Transmembrane helix</keyword>
<sequence length="83" mass="9519">MDEKQQKEAEEAGKSFLRGLVVFVLFIGFIAFAVWPKSDGKTRAQRAAELEAWTQKRNAEKAVRESNKIIYEEMLRQGVRSSN</sequence>
<comment type="caution">
    <text evidence="2">The sequence shown here is derived from an EMBL/GenBank/DDBJ whole genome shotgun (WGS) entry which is preliminary data.</text>
</comment>
<keyword evidence="3" id="KW-1185">Reference proteome</keyword>
<dbReference type="STRING" id="1867956.BJF95_06230"/>
<dbReference type="AlphaFoldDB" id="A0A1Q8ZQ19"/>
<dbReference type="Proteomes" id="UP000186894">
    <property type="component" value="Unassembled WGS sequence"/>
</dbReference>
<accession>A0A1Q8ZQ19</accession>
<evidence type="ECO:0000313" key="2">
    <source>
        <dbReference type="EMBL" id="OLP44157.1"/>
    </source>
</evidence>
<reference evidence="2 3" key="1">
    <citation type="submission" date="2016-09" db="EMBL/GenBank/DDBJ databases">
        <title>Rhizobium oryziradicis sp. nov., isolated from the root of rice.</title>
        <authorList>
            <person name="Zhao J."/>
            <person name="Zhang X."/>
        </authorList>
    </citation>
    <scope>NUCLEOTIDE SEQUENCE [LARGE SCALE GENOMIC DNA]</scope>
    <source>
        <strain evidence="2 3">N19</strain>
    </source>
</reference>
<name>A0A1Q8ZQ19_9HYPH</name>
<proteinExistence type="predicted"/>
<dbReference type="RefSeq" id="WP_075639662.1">
    <property type="nucleotide sequence ID" value="NZ_MKIM01000027.1"/>
</dbReference>
<organism evidence="2 3">
    <name type="scientific">Rhizobium oryziradicis</name>
    <dbReference type="NCBI Taxonomy" id="1867956"/>
    <lineage>
        <taxon>Bacteria</taxon>
        <taxon>Pseudomonadati</taxon>
        <taxon>Pseudomonadota</taxon>
        <taxon>Alphaproteobacteria</taxon>
        <taxon>Hyphomicrobiales</taxon>
        <taxon>Rhizobiaceae</taxon>
        <taxon>Rhizobium/Agrobacterium group</taxon>
        <taxon>Rhizobium</taxon>
    </lineage>
</organism>
<feature type="transmembrane region" description="Helical" evidence="1">
    <location>
        <begin position="16"/>
        <end position="35"/>
    </location>
</feature>